<evidence type="ECO:0000256" key="1">
    <source>
        <dbReference type="ARBA" id="ARBA00004123"/>
    </source>
</evidence>
<dbReference type="InterPro" id="IPR013087">
    <property type="entry name" value="Znf_C2H2_type"/>
</dbReference>
<organism evidence="10 11">
    <name type="scientific">Clonostachys rhizophaga</name>
    <dbReference type="NCBI Taxonomy" id="160324"/>
    <lineage>
        <taxon>Eukaryota</taxon>
        <taxon>Fungi</taxon>
        <taxon>Dikarya</taxon>
        <taxon>Ascomycota</taxon>
        <taxon>Pezizomycotina</taxon>
        <taxon>Sordariomycetes</taxon>
        <taxon>Hypocreomycetidae</taxon>
        <taxon>Hypocreales</taxon>
        <taxon>Bionectriaceae</taxon>
        <taxon>Clonostachys</taxon>
    </lineage>
</organism>
<evidence type="ECO:0000256" key="5">
    <source>
        <dbReference type="ARBA" id="ARBA00023015"/>
    </source>
</evidence>
<feature type="domain" description="C2H2-type" evidence="9">
    <location>
        <begin position="234"/>
        <end position="261"/>
    </location>
</feature>
<name>A0A9N9VT35_9HYPO</name>
<dbReference type="GO" id="GO:0006357">
    <property type="term" value="P:regulation of transcription by RNA polymerase II"/>
    <property type="evidence" value="ECO:0007669"/>
    <property type="project" value="TreeGrafter"/>
</dbReference>
<dbReference type="GO" id="GO:0005634">
    <property type="term" value="C:nucleus"/>
    <property type="evidence" value="ECO:0007669"/>
    <property type="project" value="UniProtKB-SubCell"/>
</dbReference>
<feature type="domain" description="C2H2-type" evidence="9">
    <location>
        <begin position="176"/>
        <end position="204"/>
    </location>
</feature>
<protein>
    <recommendedName>
        <fullName evidence="9">C2H2-type domain-containing protein</fullName>
    </recommendedName>
</protein>
<sequence>MSSEFDRDMYFFQYFHGDDQEPFDFNEYCSTGDYLIDPTIEAQTLDHPAAVSGNECFNPDASVGVLEPNQASLHERQSAVVPGSNQSESTYADDMRIDSTGSPPPPGPPYKCTEANCKSKAQFKNLSQFRQHVRNKHQQPLVCTVPGCPRKQPFGRQTDLNRHVKTQHKHEATEIFLCADESCPAHVHGFERKDKLLKHLREQHPQVQCTQTHCSAIVADFQQQSHMEQAHGPFECALGHCRSSPPSKFTRVGLKQHLKKHHKLSHDGILGISTRMESSDLDVRSEHLLDGLRRAKWEKCSVCEIGGATAPINGDV</sequence>
<dbReference type="InterPro" id="IPR051061">
    <property type="entry name" value="Zinc_finger_trans_reg"/>
</dbReference>
<keyword evidence="7" id="KW-0539">Nucleus</keyword>
<dbReference type="GO" id="GO:0008270">
    <property type="term" value="F:zinc ion binding"/>
    <property type="evidence" value="ECO:0007669"/>
    <property type="project" value="UniProtKB-KW"/>
</dbReference>
<dbReference type="Gene3D" id="3.30.160.60">
    <property type="entry name" value="Classic Zinc Finger"/>
    <property type="match status" value="1"/>
</dbReference>
<dbReference type="Proteomes" id="UP000696573">
    <property type="component" value="Unassembled WGS sequence"/>
</dbReference>
<evidence type="ECO:0000313" key="11">
    <source>
        <dbReference type="Proteomes" id="UP000696573"/>
    </source>
</evidence>
<dbReference type="SMART" id="SM00355">
    <property type="entry name" value="ZnF_C2H2"/>
    <property type="match status" value="5"/>
</dbReference>
<gene>
    <name evidence="10" type="ORF">CRHIZ90672A_00001856</name>
</gene>
<comment type="caution">
    <text evidence="10">The sequence shown here is derived from an EMBL/GenBank/DDBJ whole genome shotgun (WGS) entry which is preliminary data.</text>
</comment>
<evidence type="ECO:0000256" key="6">
    <source>
        <dbReference type="ARBA" id="ARBA00023163"/>
    </source>
</evidence>
<keyword evidence="5" id="KW-0805">Transcription regulation</keyword>
<reference evidence="10" key="1">
    <citation type="submission" date="2021-10" db="EMBL/GenBank/DDBJ databases">
        <authorList>
            <person name="Piombo E."/>
        </authorList>
    </citation>
    <scope>NUCLEOTIDE SEQUENCE</scope>
</reference>
<accession>A0A9N9VT35</accession>
<feature type="domain" description="C2H2-type" evidence="9">
    <location>
        <begin position="141"/>
        <end position="168"/>
    </location>
</feature>
<proteinExistence type="predicted"/>
<feature type="domain" description="C2H2-type" evidence="9">
    <location>
        <begin position="110"/>
        <end position="137"/>
    </location>
</feature>
<evidence type="ECO:0000313" key="10">
    <source>
        <dbReference type="EMBL" id="CAH0027885.1"/>
    </source>
</evidence>
<evidence type="ECO:0000256" key="4">
    <source>
        <dbReference type="ARBA" id="ARBA00022833"/>
    </source>
</evidence>
<keyword evidence="4" id="KW-0862">Zinc</keyword>
<dbReference type="PANTHER" id="PTHR46179">
    <property type="entry name" value="ZINC FINGER PROTEIN"/>
    <property type="match status" value="1"/>
</dbReference>
<dbReference type="OrthoDB" id="2687452at2759"/>
<dbReference type="AlphaFoldDB" id="A0A9N9VT35"/>
<keyword evidence="6" id="KW-0804">Transcription</keyword>
<dbReference type="EMBL" id="CABFNQ020000730">
    <property type="protein sequence ID" value="CAH0027885.1"/>
    <property type="molecule type" value="Genomic_DNA"/>
</dbReference>
<keyword evidence="11" id="KW-1185">Reference proteome</keyword>
<evidence type="ECO:0000259" key="9">
    <source>
        <dbReference type="SMART" id="SM00355"/>
    </source>
</evidence>
<dbReference type="PANTHER" id="PTHR46179:SF13">
    <property type="entry name" value="C2H2-TYPE DOMAIN-CONTAINING PROTEIN"/>
    <property type="match status" value="1"/>
</dbReference>
<keyword evidence="2" id="KW-0479">Metal-binding</keyword>
<comment type="subcellular location">
    <subcellularLocation>
        <location evidence="1">Nucleus</location>
    </subcellularLocation>
</comment>
<evidence type="ECO:0000256" key="3">
    <source>
        <dbReference type="ARBA" id="ARBA00022771"/>
    </source>
</evidence>
<evidence type="ECO:0000256" key="2">
    <source>
        <dbReference type="ARBA" id="ARBA00022723"/>
    </source>
</evidence>
<evidence type="ECO:0000256" key="8">
    <source>
        <dbReference type="SAM" id="MobiDB-lite"/>
    </source>
</evidence>
<keyword evidence="3" id="KW-0863">Zinc-finger</keyword>
<feature type="domain" description="C2H2-type" evidence="9">
    <location>
        <begin position="207"/>
        <end position="231"/>
    </location>
</feature>
<feature type="region of interest" description="Disordered" evidence="8">
    <location>
        <begin position="74"/>
        <end position="107"/>
    </location>
</feature>
<evidence type="ECO:0000256" key="7">
    <source>
        <dbReference type="ARBA" id="ARBA00023242"/>
    </source>
</evidence>